<organism evidence="13 14">
    <name type="scientific">Pseudolycoriella hygida</name>
    <dbReference type="NCBI Taxonomy" id="35572"/>
    <lineage>
        <taxon>Eukaryota</taxon>
        <taxon>Metazoa</taxon>
        <taxon>Ecdysozoa</taxon>
        <taxon>Arthropoda</taxon>
        <taxon>Hexapoda</taxon>
        <taxon>Insecta</taxon>
        <taxon>Pterygota</taxon>
        <taxon>Neoptera</taxon>
        <taxon>Endopterygota</taxon>
        <taxon>Diptera</taxon>
        <taxon>Nematocera</taxon>
        <taxon>Sciaroidea</taxon>
        <taxon>Sciaridae</taxon>
        <taxon>Pseudolycoriella</taxon>
    </lineage>
</organism>
<keyword evidence="14" id="KW-1185">Reference proteome</keyword>
<dbReference type="InterPro" id="IPR049548">
    <property type="entry name" value="Sina-like_RING"/>
</dbReference>
<comment type="pathway">
    <text evidence="2">Protein modification; protein ubiquitination.</text>
</comment>
<evidence type="ECO:0000256" key="6">
    <source>
        <dbReference type="ARBA" id="ARBA00022723"/>
    </source>
</evidence>
<dbReference type="InterPro" id="IPR004162">
    <property type="entry name" value="SINA-like_animal"/>
</dbReference>
<feature type="region of interest" description="Disordered" evidence="11">
    <location>
        <begin position="326"/>
        <end position="384"/>
    </location>
</feature>
<proteinExistence type="inferred from homology"/>
<dbReference type="EC" id="2.3.2.27" evidence="4"/>
<evidence type="ECO:0000256" key="4">
    <source>
        <dbReference type="ARBA" id="ARBA00012483"/>
    </source>
</evidence>
<evidence type="ECO:0000256" key="3">
    <source>
        <dbReference type="ARBA" id="ARBA00009119"/>
    </source>
</evidence>
<dbReference type="SUPFAM" id="SSF49599">
    <property type="entry name" value="TRAF domain-like"/>
    <property type="match status" value="1"/>
</dbReference>
<dbReference type="PROSITE" id="PS51081">
    <property type="entry name" value="ZF_SIAH"/>
    <property type="match status" value="1"/>
</dbReference>
<comment type="caution">
    <text evidence="13">The sequence shown here is derived from an EMBL/GenBank/DDBJ whole genome shotgun (WGS) entry which is preliminary data.</text>
</comment>
<keyword evidence="9" id="KW-0862">Zinc</keyword>
<dbReference type="GO" id="GO:0031624">
    <property type="term" value="F:ubiquitin conjugating enzyme binding"/>
    <property type="evidence" value="ECO:0007669"/>
    <property type="project" value="TreeGrafter"/>
</dbReference>
<evidence type="ECO:0000259" key="12">
    <source>
        <dbReference type="PROSITE" id="PS51081"/>
    </source>
</evidence>
<dbReference type="GO" id="GO:0008270">
    <property type="term" value="F:zinc ion binding"/>
    <property type="evidence" value="ECO:0007669"/>
    <property type="project" value="UniProtKB-KW"/>
</dbReference>
<sequence>MPVVETCENQFLIMSDVQSDQTLSTRSSSEIGEAMIAVKLYENLITELRCPGCACPMEAPIKLCETGHSVCNLCTKMLAKCPLCFNSFTEIRSLTLEAVSAKAQFRCSNSSSGCPVRLQLSLLGKHEEQCAYQLGDCFMGKVWGNCKWHSRKMDWMSHCELDHREKVFFGAEVTRTWELKRTPPKAICGYFVFRVFGESFHFYQIFDNHRNKLCWTMVVDSRDPNVAKRYSFEVELFSPSDETKISVQRNPCHAERDADKLRDGQCANFDLGEIMRFMDENRILHYRIKIVENTLRQLAHVKTSPNIGIGERRFLEIDFRQTNIEGSNMKQIPSKQIITRRSSNSSKTSSLTGGSPKNDSSISDVTSPNPNESPKSTAKNSPIASLKRLLSKKSMKFGSNTSISSATELDSPNDVKAKIEAPVGDSIDQTIIENNDLKKMCVRSNSIDFKNIEDFLEESSAALNRVNSIPKPPRISVDYEKDKNNEILGIVQQNGKISKDNEDVSIS</sequence>
<keyword evidence="6" id="KW-0479">Metal-binding</keyword>
<feature type="compositionally biased region" description="Low complexity" evidence="11">
    <location>
        <begin position="342"/>
        <end position="355"/>
    </location>
</feature>
<dbReference type="Gene3D" id="3.30.40.10">
    <property type="entry name" value="Zinc/RING finger domain, C3HC4 (zinc finger)"/>
    <property type="match status" value="1"/>
</dbReference>
<evidence type="ECO:0000256" key="9">
    <source>
        <dbReference type="ARBA" id="ARBA00022833"/>
    </source>
</evidence>
<dbReference type="GO" id="GO:0005737">
    <property type="term" value="C:cytoplasm"/>
    <property type="evidence" value="ECO:0007669"/>
    <property type="project" value="TreeGrafter"/>
</dbReference>
<evidence type="ECO:0000313" key="13">
    <source>
        <dbReference type="EMBL" id="KAJ6648851.1"/>
    </source>
</evidence>
<accession>A0A9Q0NEJ3</accession>
<evidence type="ECO:0000256" key="8">
    <source>
        <dbReference type="ARBA" id="ARBA00022786"/>
    </source>
</evidence>
<dbReference type="GO" id="GO:0061630">
    <property type="term" value="F:ubiquitin protein ligase activity"/>
    <property type="evidence" value="ECO:0007669"/>
    <property type="project" value="UniProtKB-EC"/>
</dbReference>
<feature type="compositionally biased region" description="Polar residues" evidence="11">
    <location>
        <begin position="326"/>
        <end position="341"/>
    </location>
</feature>
<dbReference type="EMBL" id="WJQU01000001">
    <property type="protein sequence ID" value="KAJ6648851.1"/>
    <property type="molecule type" value="Genomic_DNA"/>
</dbReference>
<dbReference type="InterPro" id="IPR013010">
    <property type="entry name" value="Znf_SIAH"/>
</dbReference>
<evidence type="ECO:0000313" key="14">
    <source>
        <dbReference type="Proteomes" id="UP001151699"/>
    </source>
</evidence>
<gene>
    <name evidence="13" type="primary">SINA_0</name>
    <name evidence="13" type="ORF">Bhyg_04083</name>
</gene>
<dbReference type="PANTHER" id="PTHR45877:SF3">
    <property type="entry name" value="E3 UBIQUITIN-PROTEIN LIGASE"/>
    <property type="match status" value="1"/>
</dbReference>
<feature type="compositionally biased region" description="Polar residues" evidence="11">
    <location>
        <begin position="357"/>
        <end position="383"/>
    </location>
</feature>
<dbReference type="PANTHER" id="PTHR45877">
    <property type="entry name" value="E3 UBIQUITIN-PROTEIN LIGASE SIAH2"/>
    <property type="match status" value="1"/>
</dbReference>
<evidence type="ECO:0000256" key="1">
    <source>
        <dbReference type="ARBA" id="ARBA00000900"/>
    </source>
</evidence>
<reference evidence="13" key="1">
    <citation type="submission" date="2022-07" db="EMBL/GenBank/DDBJ databases">
        <authorList>
            <person name="Trinca V."/>
            <person name="Uliana J.V.C."/>
            <person name="Torres T.T."/>
            <person name="Ward R.J."/>
            <person name="Monesi N."/>
        </authorList>
    </citation>
    <scope>NUCLEOTIDE SEQUENCE</scope>
    <source>
        <strain evidence="13">HSMRA1968</strain>
        <tissue evidence="13">Whole embryos</tissue>
    </source>
</reference>
<dbReference type="InterPro" id="IPR013083">
    <property type="entry name" value="Znf_RING/FYVE/PHD"/>
</dbReference>
<protein>
    <recommendedName>
        <fullName evidence="4">RING-type E3 ubiquitin transferase</fullName>
        <ecNumber evidence="4">2.3.2.27</ecNumber>
    </recommendedName>
</protein>
<feature type="non-terminal residue" evidence="13">
    <location>
        <position position="507"/>
    </location>
</feature>
<evidence type="ECO:0000256" key="10">
    <source>
        <dbReference type="PROSITE-ProRule" id="PRU00455"/>
    </source>
</evidence>
<dbReference type="OrthoDB" id="269919at2759"/>
<feature type="domain" description="SIAH-type" evidence="12">
    <location>
        <begin position="102"/>
        <end position="164"/>
    </location>
</feature>
<dbReference type="Pfam" id="PF21362">
    <property type="entry name" value="Sina_RING"/>
    <property type="match status" value="1"/>
</dbReference>
<name>A0A9Q0NEJ3_9DIPT</name>
<dbReference type="AlphaFoldDB" id="A0A9Q0NEJ3"/>
<keyword evidence="8" id="KW-0833">Ubl conjugation pathway</keyword>
<comment type="similarity">
    <text evidence="3">Belongs to the SINA (Seven in absentia) family.</text>
</comment>
<keyword evidence="7 10" id="KW-0863">Zinc-finger</keyword>
<dbReference type="GO" id="GO:0043161">
    <property type="term" value="P:proteasome-mediated ubiquitin-dependent protein catabolic process"/>
    <property type="evidence" value="ECO:0007669"/>
    <property type="project" value="TreeGrafter"/>
</dbReference>
<comment type="catalytic activity">
    <reaction evidence="1">
        <text>S-ubiquitinyl-[E2 ubiquitin-conjugating enzyme]-L-cysteine + [acceptor protein]-L-lysine = [E2 ubiquitin-conjugating enzyme]-L-cysteine + N(6)-ubiquitinyl-[acceptor protein]-L-lysine.</text>
        <dbReference type="EC" id="2.3.2.27"/>
    </reaction>
</comment>
<evidence type="ECO:0000256" key="5">
    <source>
        <dbReference type="ARBA" id="ARBA00022679"/>
    </source>
</evidence>
<dbReference type="Proteomes" id="UP001151699">
    <property type="component" value="Chromosome A"/>
</dbReference>
<keyword evidence="5" id="KW-0808">Transferase</keyword>
<evidence type="ECO:0000256" key="7">
    <source>
        <dbReference type="ARBA" id="ARBA00022771"/>
    </source>
</evidence>
<evidence type="ECO:0000256" key="11">
    <source>
        <dbReference type="SAM" id="MobiDB-lite"/>
    </source>
</evidence>
<evidence type="ECO:0000256" key="2">
    <source>
        <dbReference type="ARBA" id="ARBA00004906"/>
    </source>
</evidence>